<dbReference type="Pfam" id="PF19300">
    <property type="entry name" value="BPD_transp_1_N"/>
    <property type="match status" value="1"/>
</dbReference>
<feature type="transmembrane region" description="Helical" evidence="4">
    <location>
        <begin position="159"/>
        <end position="182"/>
    </location>
</feature>
<feature type="domain" description="ABC transporter type 1 GsiC-like N-terminal" evidence="5">
    <location>
        <begin position="32"/>
        <end position="121"/>
    </location>
</feature>
<dbReference type="PANTHER" id="PTHR43163">
    <property type="entry name" value="DIPEPTIDE TRANSPORT SYSTEM PERMEASE PROTEIN DPPB-RELATED"/>
    <property type="match status" value="1"/>
</dbReference>
<protein>
    <submittedName>
        <fullName evidence="6">ABC transporter permease</fullName>
    </submittedName>
</protein>
<dbReference type="Proteomes" id="UP001555826">
    <property type="component" value="Unassembled WGS sequence"/>
</dbReference>
<keyword evidence="7" id="KW-1185">Reference proteome</keyword>
<keyword evidence="4" id="KW-1133">Transmembrane helix</keyword>
<dbReference type="RefSeq" id="WP_367638792.1">
    <property type="nucleotide sequence ID" value="NZ_JBFNQN010000008.1"/>
</dbReference>
<evidence type="ECO:0000256" key="1">
    <source>
        <dbReference type="ARBA" id="ARBA00004651"/>
    </source>
</evidence>
<organism evidence="6 7">
    <name type="scientific">Kineococcus endophyticus</name>
    <dbReference type="NCBI Taxonomy" id="1181883"/>
    <lineage>
        <taxon>Bacteria</taxon>
        <taxon>Bacillati</taxon>
        <taxon>Actinomycetota</taxon>
        <taxon>Actinomycetes</taxon>
        <taxon>Kineosporiales</taxon>
        <taxon>Kineosporiaceae</taxon>
        <taxon>Kineococcus</taxon>
    </lineage>
</organism>
<evidence type="ECO:0000256" key="4">
    <source>
        <dbReference type="SAM" id="Phobius"/>
    </source>
</evidence>
<name>A0ABV3P7R2_9ACTN</name>
<dbReference type="PANTHER" id="PTHR43163:SF6">
    <property type="entry name" value="DIPEPTIDE TRANSPORT SYSTEM PERMEASE PROTEIN DPPB-RELATED"/>
    <property type="match status" value="1"/>
</dbReference>
<evidence type="ECO:0000259" key="5">
    <source>
        <dbReference type="Pfam" id="PF19300"/>
    </source>
</evidence>
<feature type="transmembrane region" description="Helical" evidence="4">
    <location>
        <begin position="194"/>
        <end position="213"/>
    </location>
</feature>
<keyword evidence="4" id="KW-0472">Membrane</keyword>
<reference evidence="6 7" key="1">
    <citation type="submission" date="2024-07" db="EMBL/GenBank/DDBJ databases">
        <authorList>
            <person name="Thanompreechachai J."/>
            <person name="Duangmal K."/>
        </authorList>
    </citation>
    <scope>NUCLEOTIDE SEQUENCE [LARGE SCALE GENOMIC DNA]</scope>
    <source>
        <strain evidence="6 7">KCTC 19886</strain>
    </source>
</reference>
<evidence type="ECO:0000313" key="6">
    <source>
        <dbReference type="EMBL" id="MEW9265663.1"/>
    </source>
</evidence>
<evidence type="ECO:0000256" key="2">
    <source>
        <dbReference type="ARBA" id="ARBA00022448"/>
    </source>
</evidence>
<comment type="caution">
    <text evidence="6">The sequence shown here is derived from an EMBL/GenBank/DDBJ whole genome shotgun (WGS) entry which is preliminary data.</text>
</comment>
<evidence type="ECO:0000256" key="3">
    <source>
        <dbReference type="ARBA" id="ARBA00022475"/>
    </source>
</evidence>
<proteinExistence type="predicted"/>
<sequence>MSTSTPTLEVRPAVARPSGPRRAAARRWALKLAGAIGLLWAVGTIVFLLGNLVPGDPAVAVLGGASQHPTPEAVAAVRAAYGFDDPLVVQYLHHLAGLARFDFGESYTFKQPVVEVIGSQFGPTLVLTVSALVTAWVLSVASTLLTAGRSRWATTVGSGVEVVAAALPQFWLGLVLLVVVAAKLQWLPVIDNGVAGLVLPTLTLAIPLAGFLGQVTRD</sequence>
<keyword evidence="2" id="KW-0813">Transport</keyword>
<feature type="transmembrane region" description="Helical" evidence="4">
    <location>
        <begin position="125"/>
        <end position="147"/>
    </location>
</feature>
<accession>A0ABV3P7R2</accession>
<keyword evidence="4" id="KW-0812">Transmembrane</keyword>
<dbReference type="InterPro" id="IPR045621">
    <property type="entry name" value="BPD_transp_1_N"/>
</dbReference>
<feature type="transmembrane region" description="Helical" evidence="4">
    <location>
        <begin position="28"/>
        <end position="49"/>
    </location>
</feature>
<keyword evidence="3" id="KW-1003">Cell membrane</keyword>
<comment type="subcellular location">
    <subcellularLocation>
        <location evidence="1">Cell membrane</location>
        <topology evidence="1">Multi-pass membrane protein</topology>
    </subcellularLocation>
</comment>
<dbReference type="EMBL" id="JBFNQN010000008">
    <property type="protein sequence ID" value="MEW9265663.1"/>
    <property type="molecule type" value="Genomic_DNA"/>
</dbReference>
<evidence type="ECO:0000313" key="7">
    <source>
        <dbReference type="Proteomes" id="UP001555826"/>
    </source>
</evidence>
<gene>
    <name evidence="6" type="ORF">AB1207_12965</name>
</gene>